<gene>
    <name evidence="1" type="ORF">PSTT_14094</name>
</gene>
<dbReference type="AlphaFoldDB" id="A0A2S4UNZ3"/>
<proteinExistence type="predicted"/>
<protein>
    <submittedName>
        <fullName evidence="1">Uncharacterized protein</fullName>
    </submittedName>
</protein>
<comment type="caution">
    <text evidence="1">The sequence shown here is derived from an EMBL/GenBank/DDBJ whole genome shotgun (WGS) entry which is preliminary data.</text>
</comment>
<sequence length="239" mass="26763">NLLSTTSFINKMNISSLAAVINLLVGITFASQTSPRYSVSRLIRRDNSQAEFTNMYFMKDTPKFSQGGLKIYHPDGSTAFVFEKTYQDVRRGKSSVVLKNQDFQPLMALNSENDLCYGKSDYVEPDSPSSRHHVFAINPRGPLVDRWTLRFIGPSGKEVSFRYERNVTNKGGKIYYEAKEDKDEVYVGVLDIQTRFESWMKPGANGARAFTLSCTAAAPQAELATLMALVLTRVDLCGL</sequence>
<name>A0A2S4UNZ3_9BASI</name>
<evidence type="ECO:0000313" key="1">
    <source>
        <dbReference type="EMBL" id="POV98951.1"/>
    </source>
</evidence>
<evidence type="ECO:0000313" key="2">
    <source>
        <dbReference type="Proteomes" id="UP000239156"/>
    </source>
</evidence>
<dbReference type="EMBL" id="PKSL01000212">
    <property type="protein sequence ID" value="POV98951.1"/>
    <property type="molecule type" value="Genomic_DNA"/>
</dbReference>
<dbReference type="VEuPathDB" id="FungiDB:PSTT_14094"/>
<reference evidence="1" key="1">
    <citation type="submission" date="2017-12" db="EMBL/GenBank/DDBJ databases">
        <title>Gene loss provides genomic basis for host adaptation in cereal stripe rust fungi.</title>
        <authorList>
            <person name="Xia C."/>
        </authorList>
    </citation>
    <scope>NUCLEOTIDE SEQUENCE [LARGE SCALE GENOMIC DNA]</scope>
    <source>
        <strain evidence="1">93-210</strain>
    </source>
</reference>
<keyword evidence="2" id="KW-1185">Reference proteome</keyword>
<organism evidence="1 2">
    <name type="scientific">Puccinia striiformis</name>
    <dbReference type="NCBI Taxonomy" id="27350"/>
    <lineage>
        <taxon>Eukaryota</taxon>
        <taxon>Fungi</taxon>
        <taxon>Dikarya</taxon>
        <taxon>Basidiomycota</taxon>
        <taxon>Pucciniomycotina</taxon>
        <taxon>Pucciniomycetes</taxon>
        <taxon>Pucciniales</taxon>
        <taxon>Pucciniaceae</taxon>
        <taxon>Puccinia</taxon>
    </lineage>
</organism>
<dbReference type="VEuPathDB" id="FungiDB:PSHT_16492"/>
<dbReference type="Proteomes" id="UP000239156">
    <property type="component" value="Unassembled WGS sequence"/>
</dbReference>
<accession>A0A2S4UNZ3</accession>
<feature type="non-terminal residue" evidence="1">
    <location>
        <position position="1"/>
    </location>
</feature>